<keyword evidence="3" id="KW-1133">Transmembrane helix</keyword>
<reference evidence="9" key="1">
    <citation type="journal article" date="2022" name="Int. J. Syst. Evol. Microbiol.">
        <title>Anaeromyxobacter oryzae sp. nov., Anaeromyxobacter diazotrophicus sp. nov. and Anaeromyxobacter paludicola sp. nov., isolated from paddy soils.</title>
        <authorList>
            <person name="Itoh H."/>
            <person name="Xu Z."/>
            <person name="Mise K."/>
            <person name="Masuda Y."/>
            <person name="Ushijima N."/>
            <person name="Hayakawa C."/>
            <person name="Shiratori Y."/>
            <person name="Senoo K."/>
        </authorList>
    </citation>
    <scope>NUCLEOTIDE SEQUENCE [LARGE SCALE GENOMIC DNA]</scope>
    <source>
        <strain evidence="9">Red630</strain>
    </source>
</reference>
<evidence type="ECO:0000256" key="2">
    <source>
        <dbReference type="ARBA" id="ARBA00022692"/>
    </source>
</evidence>
<keyword evidence="5" id="KW-0175">Coiled coil</keyword>
<feature type="coiled-coil region" evidence="5">
    <location>
        <begin position="116"/>
        <end position="155"/>
    </location>
</feature>
<keyword evidence="4" id="KW-0472">Membrane</keyword>
<evidence type="ECO:0000313" key="9">
    <source>
        <dbReference type="Proteomes" id="UP001162734"/>
    </source>
</evidence>
<organism evidence="8 9">
    <name type="scientific">Anaeromyxobacter paludicola</name>
    <dbReference type="NCBI Taxonomy" id="2918171"/>
    <lineage>
        <taxon>Bacteria</taxon>
        <taxon>Pseudomonadati</taxon>
        <taxon>Myxococcota</taxon>
        <taxon>Myxococcia</taxon>
        <taxon>Myxococcales</taxon>
        <taxon>Cystobacterineae</taxon>
        <taxon>Anaeromyxobacteraceae</taxon>
        <taxon>Anaeromyxobacter</taxon>
    </lineage>
</organism>
<keyword evidence="9" id="KW-1185">Reference proteome</keyword>
<evidence type="ECO:0000259" key="7">
    <source>
        <dbReference type="Pfam" id="PF25963"/>
    </source>
</evidence>
<dbReference type="Gene3D" id="2.40.30.170">
    <property type="match status" value="1"/>
</dbReference>
<name>A0ABM7XFJ0_9BACT</name>
<dbReference type="InterPro" id="IPR006143">
    <property type="entry name" value="RND_pump_MFP"/>
</dbReference>
<evidence type="ECO:0000256" key="4">
    <source>
        <dbReference type="ARBA" id="ARBA00023136"/>
    </source>
</evidence>
<dbReference type="PANTHER" id="PTHR30367:SF12">
    <property type="entry name" value="P-HYDROXYBENZOIC ACID EFFLUX PUMP SUBUNIT AAEA"/>
    <property type="match status" value="1"/>
</dbReference>
<comment type="similarity">
    <text evidence="1">Belongs to the membrane fusion protein (MFP) (TC 8.A.1) family.</text>
</comment>
<dbReference type="Pfam" id="PF25963">
    <property type="entry name" value="Beta-barrel_AAEA"/>
    <property type="match status" value="1"/>
</dbReference>
<dbReference type="PANTHER" id="PTHR30367">
    <property type="entry name" value="P-HYDROXYBENZOIC ACID EFFLUX PUMP SUBUNIT AAEA-RELATED"/>
    <property type="match status" value="1"/>
</dbReference>
<dbReference type="Gene3D" id="2.40.50.100">
    <property type="match status" value="1"/>
</dbReference>
<keyword evidence="2" id="KW-0812">Transmembrane</keyword>
<dbReference type="Pfam" id="PF25917">
    <property type="entry name" value="BSH_RND"/>
    <property type="match status" value="1"/>
</dbReference>
<feature type="domain" description="Multidrug resistance protein MdtA-like barrel-sandwich hybrid" evidence="6">
    <location>
        <begin position="44"/>
        <end position="184"/>
    </location>
</feature>
<dbReference type="EMBL" id="AP025592">
    <property type="protein sequence ID" value="BDG10648.1"/>
    <property type="molecule type" value="Genomic_DNA"/>
</dbReference>
<sequence length="299" mass="32034">MWKTLLRPALTLAVLAVASLAGHALWVRYMYAPWTRDARVRADVIQVAPDVGGQVVEVPVADNQRVRRGDVLFTIDAARYRLAVKQARASLAGARTDRELRRAESSRRASLDGTVVSSENRQAARAAADAAEAREQQAEAALASAELDLERTRVRAPADGYVTNLGVHPGSYAVAGHPMLAVVDARSFRVEGYFEETKLAGVQVGAPVDVRLMSGGQRLRGRVASIARAIGEPEVEGLLSNVNPTFHWVRLAQRIPVRIALDPAAEVAALAAGMTCTVTVRPGAGQPALAMSPPDRAQR</sequence>
<evidence type="ECO:0000259" key="6">
    <source>
        <dbReference type="Pfam" id="PF25917"/>
    </source>
</evidence>
<dbReference type="InterPro" id="IPR058634">
    <property type="entry name" value="AaeA-lik-b-barrel"/>
</dbReference>
<protein>
    <submittedName>
        <fullName evidence="8">Antibiotic resistance protein</fullName>
    </submittedName>
</protein>
<dbReference type="InterPro" id="IPR050393">
    <property type="entry name" value="MFP_Efflux_Pump"/>
</dbReference>
<accession>A0ABM7XFJ0</accession>
<gene>
    <name evidence="8" type="ORF">AMPC_37610</name>
</gene>
<dbReference type="NCBIfam" id="TIGR01730">
    <property type="entry name" value="RND_mfp"/>
    <property type="match status" value="1"/>
</dbReference>
<dbReference type="InterPro" id="IPR058625">
    <property type="entry name" value="MdtA-like_BSH"/>
</dbReference>
<evidence type="ECO:0000256" key="5">
    <source>
        <dbReference type="SAM" id="Coils"/>
    </source>
</evidence>
<proteinExistence type="inferred from homology"/>
<dbReference type="RefSeq" id="WP_248343148.1">
    <property type="nucleotide sequence ID" value="NZ_AP025592.1"/>
</dbReference>
<evidence type="ECO:0000256" key="3">
    <source>
        <dbReference type="ARBA" id="ARBA00022989"/>
    </source>
</evidence>
<evidence type="ECO:0000256" key="1">
    <source>
        <dbReference type="ARBA" id="ARBA00009477"/>
    </source>
</evidence>
<dbReference type="SUPFAM" id="SSF111369">
    <property type="entry name" value="HlyD-like secretion proteins"/>
    <property type="match status" value="1"/>
</dbReference>
<dbReference type="Proteomes" id="UP001162734">
    <property type="component" value="Chromosome"/>
</dbReference>
<evidence type="ECO:0000313" key="8">
    <source>
        <dbReference type="EMBL" id="BDG10648.1"/>
    </source>
</evidence>
<feature type="domain" description="p-hydroxybenzoic acid efflux pump subunit AaeA-like beta-barrel" evidence="7">
    <location>
        <begin position="187"/>
        <end position="280"/>
    </location>
</feature>